<dbReference type="PANTHER" id="PTHR23232">
    <property type="entry name" value="KRAB DOMAIN C2H2 ZINC FINGER"/>
    <property type="match status" value="1"/>
</dbReference>
<organism evidence="2 3">
    <name type="scientific">Sarcophilus harrisii</name>
    <name type="common">Tasmanian devil</name>
    <name type="synonym">Sarcophilus laniarius</name>
    <dbReference type="NCBI Taxonomy" id="9305"/>
    <lineage>
        <taxon>Eukaryota</taxon>
        <taxon>Metazoa</taxon>
        <taxon>Chordata</taxon>
        <taxon>Craniata</taxon>
        <taxon>Vertebrata</taxon>
        <taxon>Euteleostomi</taxon>
        <taxon>Mammalia</taxon>
        <taxon>Metatheria</taxon>
        <taxon>Dasyuromorphia</taxon>
        <taxon>Dasyuridae</taxon>
        <taxon>Sarcophilus</taxon>
    </lineage>
</organism>
<name>A0A7N4UX91_SARHA</name>
<dbReference type="AlphaFoldDB" id="A0A7N4UX91"/>
<feature type="domain" description="KRAB" evidence="1">
    <location>
        <begin position="14"/>
        <end position="85"/>
    </location>
</feature>
<dbReference type="InterPro" id="IPR036051">
    <property type="entry name" value="KRAB_dom_sf"/>
</dbReference>
<accession>A0A7N4UX91</accession>
<dbReference type="InterPro" id="IPR001909">
    <property type="entry name" value="KRAB"/>
</dbReference>
<reference evidence="2 3" key="1">
    <citation type="journal article" date="2011" name="Proc. Natl. Acad. Sci. U.S.A.">
        <title>Genetic diversity and population structure of the endangered marsupial Sarcophilus harrisii (Tasmanian devil).</title>
        <authorList>
            <person name="Miller W."/>
            <person name="Hayes V.M."/>
            <person name="Ratan A."/>
            <person name="Petersen D.C."/>
            <person name="Wittekindt N.E."/>
            <person name="Miller J."/>
            <person name="Walenz B."/>
            <person name="Knight J."/>
            <person name="Qi J."/>
            <person name="Zhao F."/>
            <person name="Wang Q."/>
            <person name="Bedoya-Reina O.C."/>
            <person name="Katiyar N."/>
            <person name="Tomsho L.P."/>
            <person name="Kasson L.M."/>
            <person name="Hardie R.A."/>
            <person name="Woodbridge P."/>
            <person name="Tindall E.A."/>
            <person name="Bertelsen M.F."/>
            <person name="Dixon D."/>
            <person name="Pyecroft S."/>
            <person name="Helgen K.M."/>
            <person name="Lesk A.M."/>
            <person name="Pringle T.H."/>
            <person name="Patterson N."/>
            <person name="Zhang Y."/>
            <person name="Kreiss A."/>
            <person name="Woods G.M."/>
            <person name="Jones M.E."/>
            <person name="Schuster S.C."/>
        </authorList>
    </citation>
    <scope>NUCLEOTIDE SEQUENCE [LARGE SCALE GENOMIC DNA]</scope>
</reference>
<reference evidence="2" key="2">
    <citation type="submission" date="2025-08" db="UniProtKB">
        <authorList>
            <consortium name="Ensembl"/>
        </authorList>
    </citation>
    <scope>IDENTIFICATION</scope>
</reference>
<dbReference type="GeneTree" id="ENSGT00950000182890"/>
<dbReference type="SMART" id="SM00349">
    <property type="entry name" value="KRAB"/>
    <property type="match status" value="1"/>
</dbReference>
<reference evidence="2" key="3">
    <citation type="submission" date="2025-09" db="UniProtKB">
        <authorList>
            <consortium name="Ensembl"/>
        </authorList>
    </citation>
    <scope>IDENTIFICATION</scope>
</reference>
<dbReference type="PROSITE" id="PS50805">
    <property type="entry name" value="KRAB"/>
    <property type="match status" value="1"/>
</dbReference>
<dbReference type="Ensembl" id="ENSSHAT00000048046.1">
    <property type="protein sequence ID" value="ENSSHAP00000023158.1"/>
    <property type="gene ID" value="ENSSHAG00000025700.1"/>
</dbReference>
<evidence type="ECO:0000259" key="1">
    <source>
        <dbReference type="PROSITE" id="PS50805"/>
    </source>
</evidence>
<dbReference type="Pfam" id="PF01352">
    <property type="entry name" value="KRAB"/>
    <property type="match status" value="1"/>
</dbReference>
<dbReference type="PANTHER" id="PTHR23232:SF168">
    <property type="entry name" value="KRAB DOMAIN-CONTAINING PROTEIN"/>
    <property type="match status" value="1"/>
</dbReference>
<gene>
    <name evidence="2" type="primary">ZNF275</name>
</gene>
<keyword evidence="3" id="KW-1185">Reference proteome</keyword>
<dbReference type="CDD" id="cd07765">
    <property type="entry name" value="KRAB_A-box"/>
    <property type="match status" value="1"/>
</dbReference>
<evidence type="ECO:0000313" key="2">
    <source>
        <dbReference type="Ensembl" id="ENSSHAP00000023158.1"/>
    </source>
</evidence>
<proteinExistence type="predicted"/>
<dbReference type="Gene3D" id="6.10.140.140">
    <property type="match status" value="1"/>
</dbReference>
<dbReference type="GO" id="GO:0006355">
    <property type="term" value="P:regulation of DNA-templated transcription"/>
    <property type="evidence" value="ECO:0007669"/>
    <property type="project" value="InterPro"/>
</dbReference>
<evidence type="ECO:0000313" key="3">
    <source>
        <dbReference type="Proteomes" id="UP000007648"/>
    </source>
</evidence>
<dbReference type="Proteomes" id="UP000007648">
    <property type="component" value="Unassembled WGS sequence"/>
</dbReference>
<dbReference type="InterPro" id="IPR050169">
    <property type="entry name" value="Krueppel_C2H2_ZnF"/>
</dbReference>
<dbReference type="SUPFAM" id="SSF109640">
    <property type="entry name" value="KRAB domain (Kruppel-associated box)"/>
    <property type="match status" value="1"/>
</dbReference>
<sequence length="128" mass="14956">MAALLLTARPQELVTFEDVVVYLTKEEWGQLGPAQRRLYRDVMLENYENVVSLGFPVSKPDLIFQLERGEVPCLPDLPRTEVQEIHGGPRLLVHSEWARPTRKRVLQNILERSRKCPRRERGARRRTL</sequence>
<protein>
    <submittedName>
        <fullName evidence="2">Zinc finger protein 275</fullName>
    </submittedName>
</protein>